<proteinExistence type="predicted"/>
<reference evidence="3" key="2">
    <citation type="submission" date="2025-05" db="UniProtKB">
        <authorList>
            <consortium name="EnsemblMetazoa"/>
        </authorList>
    </citation>
    <scope>IDENTIFICATION</scope>
    <source>
        <strain evidence="3">Foshan</strain>
    </source>
</reference>
<feature type="domain" description="MKRN2 opposite strand protein-like C-terminal" evidence="1">
    <location>
        <begin position="43"/>
        <end position="201"/>
    </location>
</feature>
<keyword evidence="4" id="KW-1185">Reference proteome</keyword>
<reference evidence="4" key="1">
    <citation type="journal article" date="2015" name="Proc. Natl. Acad. Sci. U.S.A.">
        <title>Genome sequence of the Asian Tiger mosquito, Aedes albopictus, reveals insights into its biology, genetics, and evolution.</title>
        <authorList>
            <person name="Chen X.G."/>
            <person name="Jiang X."/>
            <person name="Gu J."/>
            <person name="Xu M."/>
            <person name="Wu Y."/>
            <person name="Deng Y."/>
            <person name="Zhang C."/>
            <person name="Bonizzoni M."/>
            <person name="Dermauw W."/>
            <person name="Vontas J."/>
            <person name="Armbruster P."/>
            <person name="Huang X."/>
            <person name="Yang Y."/>
            <person name="Zhang H."/>
            <person name="He W."/>
            <person name="Peng H."/>
            <person name="Liu Y."/>
            <person name="Wu K."/>
            <person name="Chen J."/>
            <person name="Lirakis M."/>
            <person name="Topalis P."/>
            <person name="Van Leeuwen T."/>
            <person name="Hall A.B."/>
            <person name="Jiang X."/>
            <person name="Thorpe C."/>
            <person name="Mueller R.L."/>
            <person name="Sun C."/>
            <person name="Waterhouse R.M."/>
            <person name="Yan G."/>
            <person name="Tu Z.J."/>
            <person name="Fang X."/>
            <person name="James A.A."/>
        </authorList>
    </citation>
    <scope>NUCLEOTIDE SEQUENCE [LARGE SCALE GENOMIC DNA]</scope>
    <source>
        <strain evidence="4">Foshan</strain>
    </source>
</reference>
<dbReference type="PANTHER" id="PTHR33963:SF2">
    <property type="entry name" value="MKRN2 OPPOSITE STRAND PROTEIN"/>
    <property type="match status" value="1"/>
</dbReference>
<dbReference type="EnsemblMetazoa" id="AALFPA23_012727.R18342">
    <property type="protein sequence ID" value="AALFPA23_012727.P18342"/>
    <property type="gene ID" value="AALFPA23_012727"/>
</dbReference>
<protein>
    <recommendedName>
        <fullName evidence="5">MKRN2 opposite strand protein</fullName>
    </recommendedName>
</protein>
<dbReference type="Pfam" id="PF22795">
    <property type="entry name" value="DUF4796_N"/>
    <property type="match status" value="1"/>
</dbReference>
<evidence type="ECO:0000259" key="1">
    <source>
        <dbReference type="Pfam" id="PF16044"/>
    </source>
</evidence>
<evidence type="ECO:0000313" key="3">
    <source>
        <dbReference type="EnsemblMetazoa" id="AALFPA23_012727.P18342"/>
    </source>
</evidence>
<accession>A0ABM1YWI1</accession>
<organism evidence="3 4">
    <name type="scientific">Aedes albopictus</name>
    <name type="common">Asian tiger mosquito</name>
    <name type="synonym">Stegomyia albopicta</name>
    <dbReference type="NCBI Taxonomy" id="7160"/>
    <lineage>
        <taxon>Eukaryota</taxon>
        <taxon>Metazoa</taxon>
        <taxon>Ecdysozoa</taxon>
        <taxon>Arthropoda</taxon>
        <taxon>Hexapoda</taxon>
        <taxon>Insecta</taxon>
        <taxon>Pterygota</taxon>
        <taxon>Neoptera</taxon>
        <taxon>Endopterygota</taxon>
        <taxon>Diptera</taxon>
        <taxon>Nematocera</taxon>
        <taxon>Culicoidea</taxon>
        <taxon>Culicidae</taxon>
        <taxon>Culicinae</taxon>
        <taxon>Aedini</taxon>
        <taxon>Aedes</taxon>
        <taxon>Stegomyia</taxon>
    </lineage>
</organism>
<dbReference type="RefSeq" id="XP_062705167.1">
    <property type="nucleotide sequence ID" value="XM_062849183.1"/>
</dbReference>
<dbReference type="InterPro" id="IPR053922">
    <property type="entry name" value="MKRN2OS-like_N"/>
</dbReference>
<dbReference type="Pfam" id="PF16044">
    <property type="entry name" value="DUF4796_C"/>
    <property type="match status" value="1"/>
</dbReference>
<dbReference type="GeneID" id="109429879"/>
<dbReference type="PANTHER" id="PTHR33963">
    <property type="entry name" value="MKRN2 OPPOSITE STRAND PROTEIN"/>
    <property type="match status" value="1"/>
</dbReference>
<dbReference type="EnsemblMetazoa" id="AALFPA23_012727.R18343">
    <property type="protein sequence ID" value="AALFPA23_012727.P18343"/>
    <property type="gene ID" value="AALFPA23_012727"/>
</dbReference>
<dbReference type="InterPro" id="IPR032016">
    <property type="entry name" value="MKRN2OS-like"/>
</dbReference>
<evidence type="ECO:0000313" key="4">
    <source>
        <dbReference type="Proteomes" id="UP000069940"/>
    </source>
</evidence>
<sequence length="216" mass="25098">MTHNRDPDVVCFKHCGRKIFVFAVPSYCPVCGLPLTQSNEVLPFTLPYPFINATQSPCSVILCSSRGDFLSNFRNSVNLHIALTDSIGSIVEFDSPGLLWTPAREVDKAQWGQCLLVMQVPEAWFSEWDRMLRMVIDEEGWKRRQYDEELLNCYSFVLDFLRYLKYEDFSLFVNDRQKFSTKFIVPKSTYAAKYITIFRRVKESGCWADEMNSECS</sequence>
<evidence type="ECO:0008006" key="5">
    <source>
        <dbReference type="Google" id="ProtNLM"/>
    </source>
</evidence>
<feature type="domain" description="MKRN2 opposite strand protein-like N-terminal" evidence="2">
    <location>
        <begin position="7"/>
        <end position="35"/>
    </location>
</feature>
<evidence type="ECO:0000259" key="2">
    <source>
        <dbReference type="Pfam" id="PF22795"/>
    </source>
</evidence>
<dbReference type="Proteomes" id="UP000069940">
    <property type="component" value="Unassembled WGS sequence"/>
</dbReference>
<name>A0ABM1YWI1_AEDAL</name>
<dbReference type="InterPro" id="IPR053921">
    <property type="entry name" value="MKRN2OS-like_C"/>
</dbReference>
<dbReference type="RefSeq" id="XP_062705168.1">
    <property type="nucleotide sequence ID" value="XM_062849184.1"/>
</dbReference>